<sequence>MSKKGNCWDVELKKDGAVQKVSITDFLAPLFHFLFKKVHKKIAQSC</sequence>
<dbReference type="EMBL" id="JAFBER010000034">
    <property type="protein sequence ID" value="MBM7646926.1"/>
    <property type="molecule type" value="Genomic_DNA"/>
</dbReference>
<gene>
    <name evidence="1" type="ORF">JOD45_003161</name>
</gene>
<organism evidence="1 2">
    <name type="scientific">Scopulibacillus daqui</name>
    <dbReference type="NCBI Taxonomy" id="1469162"/>
    <lineage>
        <taxon>Bacteria</taxon>
        <taxon>Bacillati</taxon>
        <taxon>Bacillota</taxon>
        <taxon>Bacilli</taxon>
        <taxon>Bacillales</taxon>
        <taxon>Sporolactobacillaceae</taxon>
        <taxon>Scopulibacillus</taxon>
    </lineage>
</organism>
<comment type="caution">
    <text evidence="1">The sequence shown here is derived from an EMBL/GenBank/DDBJ whole genome shotgun (WGS) entry which is preliminary data.</text>
</comment>
<accession>A0ABS2Q474</accession>
<dbReference type="Proteomes" id="UP000808914">
    <property type="component" value="Unassembled WGS sequence"/>
</dbReference>
<evidence type="ECO:0000313" key="1">
    <source>
        <dbReference type="EMBL" id="MBM7646926.1"/>
    </source>
</evidence>
<keyword evidence="2" id="KW-1185">Reference proteome</keyword>
<evidence type="ECO:0000313" key="2">
    <source>
        <dbReference type="Proteomes" id="UP000808914"/>
    </source>
</evidence>
<proteinExistence type="predicted"/>
<name>A0ABS2Q474_9BACL</name>
<feature type="non-terminal residue" evidence="1">
    <location>
        <position position="46"/>
    </location>
</feature>
<protein>
    <submittedName>
        <fullName evidence="1">Uncharacterized protein</fullName>
    </submittedName>
</protein>
<reference evidence="1 2" key="1">
    <citation type="submission" date="2021-01" db="EMBL/GenBank/DDBJ databases">
        <title>Genomic Encyclopedia of Type Strains, Phase IV (KMG-IV): sequencing the most valuable type-strain genomes for metagenomic binning, comparative biology and taxonomic classification.</title>
        <authorList>
            <person name="Goeker M."/>
        </authorList>
    </citation>
    <scope>NUCLEOTIDE SEQUENCE [LARGE SCALE GENOMIC DNA]</scope>
    <source>
        <strain evidence="1 2">DSM 28236</strain>
    </source>
</reference>